<evidence type="ECO:0000256" key="2">
    <source>
        <dbReference type="ARBA" id="ARBA00022771"/>
    </source>
</evidence>
<accession>A0A1D1W3A3</accession>
<feature type="region of interest" description="Disordered" evidence="7">
    <location>
        <begin position="286"/>
        <end position="327"/>
    </location>
</feature>
<keyword evidence="6" id="KW-0175">Coiled coil</keyword>
<dbReference type="AlphaFoldDB" id="A0A1D1W3A3"/>
<dbReference type="PANTHER" id="PTHR46927">
    <property type="entry name" value="AGAP005574-PA"/>
    <property type="match status" value="1"/>
</dbReference>
<evidence type="ECO:0000256" key="6">
    <source>
        <dbReference type="SAM" id="Coils"/>
    </source>
</evidence>
<feature type="coiled-coil region" evidence="6">
    <location>
        <begin position="140"/>
        <end position="184"/>
    </location>
</feature>
<evidence type="ECO:0000259" key="8">
    <source>
        <dbReference type="PROSITE" id="PS50950"/>
    </source>
</evidence>
<dbReference type="SMART" id="SM00692">
    <property type="entry name" value="DM3"/>
    <property type="match status" value="1"/>
</dbReference>
<dbReference type="SMART" id="SM00980">
    <property type="entry name" value="THAP"/>
    <property type="match status" value="1"/>
</dbReference>
<dbReference type="GO" id="GO:0008270">
    <property type="term" value="F:zinc ion binding"/>
    <property type="evidence" value="ECO:0007669"/>
    <property type="project" value="UniProtKB-KW"/>
</dbReference>
<name>A0A1D1W3A3_RAMVA</name>
<dbReference type="PROSITE" id="PS50950">
    <property type="entry name" value="ZF_THAP"/>
    <property type="match status" value="1"/>
</dbReference>
<evidence type="ECO:0000256" key="1">
    <source>
        <dbReference type="ARBA" id="ARBA00022723"/>
    </source>
</evidence>
<organism evidence="9 10">
    <name type="scientific">Ramazzottius varieornatus</name>
    <name type="common">Water bear</name>
    <name type="synonym">Tardigrade</name>
    <dbReference type="NCBI Taxonomy" id="947166"/>
    <lineage>
        <taxon>Eukaryota</taxon>
        <taxon>Metazoa</taxon>
        <taxon>Ecdysozoa</taxon>
        <taxon>Tardigrada</taxon>
        <taxon>Eutardigrada</taxon>
        <taxon>Parachela</taxon>
        <taxon>Hypsibioidea</taxon>
        <taxon>Ramazzottiidae</taxon>
        <taxon>Ramazzottius</taxon>
    </lineage>
</organism>
<keyword evidence="10" id="KW-1185">Reference proteome</keyword>
<dbReference type="Pfam" id="PF05485">
    <property type="entry name" value="THAP"/>
    <property type="match status" value="1"/>
</dbReference>
<gene>
    <name evidence="9" type="primary">RvY_17091-1</name>
    <name evidence="9" type="synonym">RvY_17091.1</name>
    <name evidence="9" type="ORF">RvY_17091</name>
</gene>
<keyword evidence="3" id="KW-0862">Zinc</keyword>
<protein>
    <recommendedName>
        <fullName evidence="8">THAP-type domain-containing protein</fullName>
    </recommendedName>
</protein>
<proteinExistence type="predicted"/>
<keyword evidence="4 5" id="KW-0238">DNA-binding</keyword>
<dbReference type="InterPro" id="IPR052224">
    <property type="entry name" value="THAP_domain_protein"/>
</dbReference>
<evidence type="ECO:0000313" key="10">
    <source>
        <dbReference type="Proteomes" id="UP000186922"/>
    </source>
</evidence>
<evidence type="ECO:0000256" key="5">
    <source>
        <dbReference type="PROSITE-ProRule" id="PRU00309"/>
    </source>
</evidence>
<evidence type="ECO:0000256" key="7">
    <source>
        <dbReference type="SAM" id="MobiDB-lite"/>
    </source>
</evidence>
<dbReference type="GO" id="GO:0003677">
    <property type="term" value="F:DNA binding"/>
    <property type="evidence" value="ECO:0007669"/>
    <property type="project" value="UniProtKB-UniRule"/>
</dbReference>
<feature type="region of interest" description="Disordered" evidence="7">
    <location>
        <begin position="232"/>
        <end position="259"/>
    </location>
</feature>
<evidence type="ECO:0000256" key="4">
    <source>
        <dbReference type="ARBA" id="ARBA00023125"/>
    </source>
</evidence>
<keyword evidence="2 5" id="KW-0863">Zinc-finger</keyword>
<reference evidence="9 10" key="1">
    <citation type="journal article" date="2016" name="Nat. Commun.">
        <title>Extremotolerant tardigrade genome and improved radiotolerance of human cultured cells by tardigrade-unique protein.</title>
        <authorList>
            <person name="Hashimoto T."/>
            <person name="Horikawa D.D."/>
            <person name="Saito Y."/>
            <person name="Kuwahara H."/>
            <person name="Kozuka-Hata H."/>
            <person name="Shin-I T."/>
            <person name="Minakuchi Y."/>
            <person name="Ohishi K."/>
            <person name="Motoyama A."/>
            <person name="Aizu T."/>
            <person name="Enomoto A."/>
            <person name="Kondo K."/>
            <person name="Tanaka S."/>
            <person name="Hara Y."/>
            <person name="Koshikawa S."/>
            <person name="Sagara H."/>
            <person name="Miura T."/>
            <person name="Yokobori S."/>
            <person name="Miyagawa K."/>
            <person name="Suzuki Y."/>
            <person name="Kubo T."/>
            <person name="Oyama M."/>
            <person name="Kohara Y."/>
            <person name="Fujiyama A."/>
            <person name="Arakawa K."/>
            <person name="Katayama T."/>
            <person name="Toyoda A."/>
            <person name="Kunieda T."/>
        </authorList>
    </citation>
    <scope>NUCLEOTIDE SEQUENCE [LARGE SCALE GENOMIC DNA]</scope>
    <source>
        <strain evidence="9 10">YOKOZUNA-1</strain>
    </source>
</reference>
<sequence>MPSQCVAWNCTTRRRGDETDDQTITFHSFPLSKPELLAKWLEQMGETRWKPQRGSVLCSKHFDRDCFLQNYATPRLKPAAIPTHFDRRPNPDALVDLDKRAADRYDTYLRSPAGQQRSAALNNRLRGRKPLRRYDPEEEVSNMRQLLDDERTKRRELEQEIYKLRQEKSEMTAKMNKLEQAKTKPNIPQSIIPILVDAMAKGVDPLKKAPVISTTKRSFVSSPRVPVRSTIASASPVVRPPPRKVQRTQNGDVSGEGGSASKVVLQLPQQLVDNNSKSVSFLVPVSSASTSDTPVTSDSTMDVGTSEADETAAATDSIAEADSGVPA</sequence>
<feature type="domain" description="THAP-type" evidence="8">
    <location>
        <begin position="1"/>
        <end position="85"/>
    </location>
</feature>
<keyword evidence="1" id="KW-0479">Metal-binding</keyword>
<evidence type="ECO:0000313" key="9">
    <source>
        <dbReference type="EMBL" id="GAV07223.1"/>
    </source>
</evidence>
<dbReference type="InterPro" id="IPR006612">
    <property type="entry name" value="THAP_Znf"/>
</dbReference>
<comment type="caution">
    <text evidence="9">The sequence shown here is derived from an EMBL/GenBank/DDBJ whole genome shotgun (WGS) entry which is preliminary data.</text>
</comment>
<evidence type="ECO:0000256" key="3">
    <source>
        <dbReference type="ARBA" id="ARBA00022833"/>
    </source>
</evidence>
<dbReference type="Proteomes" id="UP000186922">
    <property type="component" value="Unassembled WGS sequence"/>
</dbReference>
<dbReference type="OrthoDB" id="5982876at2759"/>
<dbReference type="PANTHER" id="PTHR46927:SF3">
    <property type="entry name" value="THAP-TYPE DOMAIN-CONTAINING PROTEIN"/>
    <property type="match status" value="1"/>
</dbReference>
<dbReference type="EMBL" id="BDGG01000014">
    <property type="protein sequence ID" value="GAV07223.1"/>
    <property type="molecule type" value="Genomic_DNA"/>
</dbReference>
<dbReference type="SUPFAM" id="SSF57716">
    <property type="entry name" value="Glucocorticoid receptor-like (DNA-binding domain)"/>
    <property type="match status" value="1"/>
</dbReference>